<dbReference type="InterPro" id="IPR017961">
    <property type="entry name" value="DNA_pol_Y-fam_little_finger"/>
</dbReference>
<proteinExistence type="inferred from homology"/>
<evidence type="ECO:0000256" key="4">
    <source>
        <dbReference type="ARBA" id="ARBA00022932"/>
    </source>
</evidence>
<dbReference type="Gene3D" id="3.40.1170.60">
    <property type="match status" value="1"/>
</dbReference>
<dbReference type="EMBL" id="BMEY01000021">
    <property type="protein sequence ID" value="GGA87384.1"/>
    <property type="molecule type" value="Genomic_DNA"/>
</dbReference>
<evidence type="ECO:0000256" key="3">
    <source>
        <dbReference type="ARBA" id="ARBA00022763"/>
    </source>
</evidence>
<keyword evidence="7" id="KW-1185">Reference proteome</keyword>
<dbReference type="AlphaFoldDB" id="A0A916WC26"/>
<dbReference type="NCBIfam" id="NF002848">
    <property type="entry name" value="PRK03103.1"/>
    <property type="match status" value="1"/>
</dbReference>
<dbReference type="PROSITE" id="PS50173">
    <property type="entry name" value="UMUC"/>
    <property type="match status" value="1"/>
</dbReference>
<dbReference type="GO" id="GO:0009432">
    <property type="term" value="P:SOS response"/>
    <property type="evidence" value="ECO:0007669"/>
    <property type="project" value="TreeGrafter"/>
</dbReference>
<dbReference type="GO" id="GO:0003684">
    <property type="term" value="F:damaged DNA binding"/>
    <property type="evidence" value="ECO:0007669"/>
    <property type="project" value="InterPro"/>
</dbReference>
<dbReference type="InterPro" id="IPR001126">
    <property type="entry name" value="UmuC"/>
</dbReference>
<dbReference type="Pfam" id="PF11799">
    <property type="entry name" value="IMS_C"/>
    <property type="match status" value="1"/>
</dbReference>
<reference evidence="6" key="2">
    <citation type="submission" date="2020-09" db="EMBL/GenBank/DDBJ databases">
        <authorList>
            <person name="Sun Q."/>
            <person name="Zhou Y."/>
        </authorList>
    </citation>
    <scope>NUCLEOTIDE SEQUENCE</scope>
    <source>
        <strain evidence="6">CGMCC 1.12408</strain>
    </source>
</reference>
<keyword evidence="2" id="KW-0515">Mutator protein</keyword>
<evidence type="ECO:0000313" key="6">
    <source>
        <dbReference type="EMBL" id="GGA87384.1"/>
    </source>
</evidence>
<dbReference type="GO" id="GO:0006281">
    <property type="term" value="P:DNA repair"/>
    <property type="evidence" value="ECO:0007669"/>
    <property type="project" value="InterPro"/>
</dbReference>
<dbReference type="CDD" id="cd01700">
    <property type="entry name" value="PolY_Pol_V_umuC"/>
    <property type="match status" value="1"/>
</dbReference>
<dbReference type="InterPro" id="IPR024728">
    <property type="entry name" value="PolY_HhH_motif"/>
</dbReference>
<keyword evidence="4" id="KW-0239">DNA-directed DNA polymerase</keyword>
<dbReference type="Gene3D" id="3.30.70.270">
    <property type="match status" value="1"/>
</dbReference>
<keyword evidence="4" id="KW-0808">Transferase</keyword>
<organism evidence="6 7">
    <name type="scientific">Ornithinibacillus halotolerans</name>
    <dbReference type="NCBI Taxonomy" id="1274357"/>
    <lineage>
        <taxon>Bacteria</taxon>
        <taxon>Bacillati</taxon>
        <taxon>Bacillota</taxon>
        <taxon>Bacilli</taxon>
        <taxon>Bacillales</taxon>
        <taxon>Bacillaceae</taxon>
        <taxon>Ornithinibacillus</taxon>
    </lineage>
</organism>
<sequence length="416" mass="46860">MDYSQFPRHDVLCIDMRSFYASVEAVKLGLDPMETMLAVVGDPNRSGSIVLAASPALKEKYGISNVSRFFELPNDPSIHIVPAHMADYLQVSVEITRLINQYAPKEAIHQYSVDEVWVTLDGLEKLFGKPLEIARQIKQDIMDNFGITCSIGLGDNKFLAKVVMDLHAKKVGIAECRYEDVKEKLWPFPVEKIWGIGSRMKKNLNRMGIVTLGQLARFDLNHLKKRFGVMGEQLYWHAWGVDLSPVIGNFVKHEQKGFGHGIALLRDYTKDEVAVCILDLCEEVCRRARTAGKTGKTIHLGIAYSKETGGGFSRSRSITIPTNVTMDMYHICMQLFYEFYDGHSNVRHVYVTLGNLYDKAETQLNLFENQAKKTDIGYVMDAIRDKYGTTAILRASSFTNAGITLDRSKKIGGHYA</sequence>
<dbReference type="Pfam" id="PF11798">
    <property type="entry name" value="IMS_HHH"/>
    <property type="match status" value="1"/>
</dbReference>
<comment type="similarity">
    <text evidence="1">Belongs to the DNA polymerase type-Y family.</text>
</comment>
<dbReference type="GO" id="GO:0042276">
    <property type="term" value="P:error-prone translesion synthesis"/>
    <property type="evidence" value="ECO:0007669"/>
    <property type="project" value="TreeGrafter"/>
</dbReference>
<evidence type="ECO:0000259" key="5">
    <source>
        <dbReference type="PROSITE" id="PS50173"/>
    </source>
</evidence>
<dbReference type="PANTHER" id="PTHR11076">
    <property type="entry name" value="DNA REPAIR POLYMERASE UMUC / TRANSFERASE FAMILY MEMBER"/>
    <property type="match status" value="1"/>
</dbReference>
<dbReference type="InterPro" id="IPR036775">
    <property type="entry name" value="DNA_pol_Y-fam_lit_finger_sf"/>
</dbReference>
<protein>
    <submittedName>
        <fullName evidence="6">UV-damage repair protein UvrX</fullName>
    </submittedName>
</protein>
<dbReference type="SUPFAM" id="SSF100879">
    <property type="entry name" value="Lesion bypass DNA polymerase (Y-family), little finger domain"/>
    <property type="match status" value="1"/>
</dbReference>
<reference evidence="6" key="1">
    <citation type="journal article" date="2014" name="Int. J. Syst. Evol. Microbiol.">
        <title>Complete genome sequence of Corynebacterium casei LMG S-19264T (=DSM 44701T), isolated from a smear-ripened cheese.</title>
        <authorList>
            <consortium name="US DOE Joint Genome Institute (JGI-PGF)"/>
            <person name="Walter F."/>
            <person name="Albersmeier A."/>
            <person name="Kalinowski J."/>
            <person name="Ruckert C."/>
        </authorList>
    </citation>
    <scope>NUCLEOTIDE SEQUENCE</scope>
    <source>
        <strain evidence="6">CGMCC 1.12408</strain>
    </source>
</reference>
<dbReference type="GO" id="GO:0003887">
    <property type="term" value="F:DNA-directed DNA polymerase activity"/>
    <property type="evidence" value="ECO:0007669"/>
    <property type="project" value="UniProtKB-KW"/>
</dbReference>
<dbReference type="SUPFAM" id="SSF56672">
    <property type="entry name" value="DNA/RNA polymerases"/>
    <property type="match status" value="1"/>
</dbReference>
<feature type="domain" description="UmuC" evidence="5">
    <location>
        <begin position="11"/>
        <end position="197"/>
    </location>
</feature>
<dbReference type="RefSeq" id="WP_188385759.1">
    <property type="nucleotide sequence ID" value="NZ_BMEY01000021.1"/>
</dbReference>
<evidence type="ECO:0000256" key="1">
    <source>
        <dbReference type="ARBA" id="ARBA00010945"/>
    </source>
</evidence>
<dbReference type="Proteomes" id="UP000613512">
    <property type="component" value="Unassembled WGS sequence"/>
</dbReference>
<keyword evidence="3" id="KW-0227">DNA damage</keyword>
<dbReference type="InterPro" id="IPR050116">
    <property type="entry name" value="DNA_polymerase-Y"/>
</dbReference>
<name>A0A916WC26_9BACI</name>
<dbReference type="Pfam" id="PF00817">
    <property type="entry name" value="IMS"/>
    <property type="match status" value="1"/>
</dbReference>
<dbReference type="InterPro" id="IPR043502">
    <property type="entry name" value="DNA/RNA_pol_sf"/>
</dbReference>
<evidence type="ECO:0000256" key="2">
    <source>
        <dbReference type="ARBA" id="ARBA00022457"/>
    </source>
</evidence>
<dbReference type="Gene3D" id="3.30.1490.100">
    <property type="entry name" value="DNA polymerase, Y-family, little finger domain"/>
    <property type="match status" value="1"/>
</dbReference>
<accession>A0A916WC26</accession>
<comment type="caution">
    <text evidence="6">The sequence shown here is derived from an EMBL/GenBank/DDBJ whole genome shotgun (WGS) entry which is preliminary data.</text>
</comment>
<dbReference type="InterPro" id="IPR043128">
    <property type="entry name" value="Rev_trsase/Diguanyl_cyclase"/>
</dbReference>
<dbReference type="GO" id="GO:0005829">
    <property type="term" value="C:cytosol"/>
    <property type="evidence" value="ECO:0007669"/>
    <property type="project" value="TreeGrafter"/>
</dbReference>
<keyword evidence="4" id="KW-0548">Nucleotidyltransferase</keyword>
<gene>
    <name evidence="6" type="primary">uvrX</name>
    <name evidence="6" type="ORF">GCM10008025_32760</name>
</gene>
<dbReference type="Gene3D" id="1.10.150.20">
    <property type="entry name" value="5' to 3' exonuclease, C-terminal subdomain"/>
    <property type="match status" value="1"/>
</dbReference>
<evidence type="ECO:0000313" key="7">
    <source>
        <dbReference type="Proteomes" id="UP000613512"/>
    </source>
</evidence>
<dbReference type="PANTHER" id="PTHR11076:SF35">
    <property type="entry name" value="DNA REPAIR PROTEIN HOMOLOG YOBH"/>
    <property type="match status" value="1"/>
</dbReference>